<keyword evidence="3" id="KW-1185">Reference proteome</keyword>
<evidence type="ECO:0000313" key="2">
    <source>
        <dbReference type="EMBL" id="WPU66106.1"/>
    </source>
</evidence>
<feature type="signal peptide" evidence="1">
    <location>
        <begin position="1"/>
        <end position="18"/>
    </location>
</feature>
<dbReference type="EMBL" id="CP139487">
    <property type="protein sequence ID" value="WPU66106.1"/>
    <property type="molecule type" value="Genomic_DNA"/>
</dbReference>
<proteinExistence type="predicted"/>
<reference evidence="2 3" key="1">
    <citation type="submission" date="2023-11" db="EMBL/GenBank/DDBJ databases">
        <title>Peredibacter starrii A3.12.</title>
        <authorList>
            <person name="Mitchell R.J."/>
        </authorList>
    </citation>
    <scope>NUCLEOTIDE SEQUENCE [LARGE SCALE GENOMIC DNA]</scope>
    <source>
        <strain evidence="2 3">A3.12</strain>
    </source>
</reference>
<feature type="chain" id="PRO_5043466704" description="WG containing repeat-containing protein" evidence="1">
    <location>
        <begin position="19"/>
        <end position="277"/>
    </location>
</feature>
<dbReference type="Proteomes" id="UP001324634">
    <property type="component" value="Chromosome"/>
</dbReference>
<gene>
    <name evidence="2" type="ORF">SOO65_05040</name>
</gene>
<sequence length="277" mass="30677">MKKLMLAALATLSLNAFSQSYIIMDNGITITTDNSGYAYDFGHYAFPQKVTLKGGQYFVEEGTILATIDENGLFFRKYEMIPEKIKGKGINYFLSEEGALYAIDKKGYVKFTENELYKKAVNFGGNYFTVNDTEAQSLDLYVVDGTGKVAKADAPSLKVKDIIAFGGTYVMNNRGVVFTVASNGVVTPQDDVRVGIITKKGGNYFVDSSGYMFTVSEQGILRMPALPLTLRVSSILKLGSNYFIDQSGKLFVVDKEGNIFERTMRDYDFKTAKVISL</sequence>
<dbReference type="AlphaFoldDB" id="A0AAX4HSW5"/>
<dbReference type="RefSeq" id="WP_321397924.1">
    <property type="nucleotide sequence ID" value="NZ_CP139487.1"/>
</dbReference>
<accession>A0AAX4HSW5</accession>
<name>A0AAX4HSW5_9BACT</name>
<evidence type="ECO:0000313" key="3">
    <source>
        <dbReference type="Proteomes" id="UP001324634"/>
    </source>
</evidence>
<keyword evidence="1" id="KW-0732">Signal</keyword>
<organism evidence="2 3">
    <name type="scientific">Peredibacter starrii</name>
    <dbReference type="NCBI Taxonomy" id="28202"/>
    <lineage>
        <taxon>Bacteria</taxon>
        <taxon>Pseudomonadati</taxon>
        <taxon>Bdellovibrionota</taxon>
        <taxon>Bacteriovoracia</taxon>
        <taxon>Bacteriovoracales</taxon>
        <taxon>Bacteriovoracaceae</taxon>
        <taxon>Peredibacter</taxon>
    </lineage>
</organism>
<protein>
    <recommendedName>
        <fullName evidence="4">WG containing repeat-containing protein</fullName>
    </recommendedName>
</protein>
<evidence type="ECO:0000256" key="1">
    <source>
        <dbReference type="SAM" id="SignalP"/>
    </source>
</evidence>
<evidence type="ECO:0008006" key="4">
    <source>
        <dbReference type="Google" id="ProtNLM"/>
    </source>
</evidence>
<dbReference type="KEGG" id="psti:SOO65_05040"/>